<keyword evidence="3" id="KW-1185">Reference proteome</keyword>
<dbReference type="AlphaFoldDB" id="A0A2K1Q1B1"/>
<organism evidence="2 3">
    <name type="scientific">Solilutibacter silvestris</name>
    <dbReference type="NCBI Taxonomy" id="1645665"/>
    <lineage>
        <taxon>Bacteria</taxon>
        <taxon>Pseudomonadati</taxon>
        <taxon>Pseudomonadota</taxon>
        <taxon>Gammaproteobacteria</taxon>
        <taxon>Lysobacterales</taxon>
        <taxon>Lysobacteraceae</taxon>
        <taxon>Solilutibacter</taxon>
    </lineage>
</organism>
<evidence type="ECO:0000313" key="3">
    <source>
        <dbReference type="Proteomes" id="UP000236220"/>
    </source>
</evidence>
<evidence type="ECO:0000313" key="2">
    <source>
        <dbReference type="EMBL" id="PNS08820.1"/>
    </source>
</evidence>
<gene>
    <name evidence="2" type="ORF">Lysil_0449</name>
</gene>
<feature type="region of interest" description="Disordered" evidence="1">
    <location>
        <begin position="1"/>
        <end position="41"/>
    </location>
</feature>
<protein>
    <submittedName>
        <fullName evidence="2">Uncharacterized protein</fullName>
    </submittedName>
</protein>
<dbReference type="Proteomes" id="UP000236220">
    <property type="component" value="Unassembled WGS sequence"/>
</dbReference>
<dbReference type="RefSeq" id="WP_103073951.1">
    <property type="nucleotide sequence ID" value="NZ_NPZB01000001.1"/>
</dbReference>
<reference evidence="2 3" key="1">
    <citation type="submission" date="2017-08" db="EMBL/GenBank/DDBJ databases">
        <title>Lysobacter sylvestris genome.</title>
        <authorList>
            <person name="Zhang D.-C."/>
            <person name="Albuquerque L."/>
            <person name="Franca L."/>
            <person name="Froufe H.J.C."/>
            <person name="Barroso C."/>
            <person name="Egas C."/>
            <person name="Da Costa M."/>
            <person name="Margesin R."/>
        </authorList>
    </citation>
    <scope>NUCLEOTIDE SEQUENCE [LARGE SCALE GENOMIC DNA]</scope>
    <source>
        <strain evidence="2 3">AM20-91</strain>
    </source>
</reference>
<dbReference type="EMBL" id="NPZB01000001">
    <property type="protein sequence ID" value="PNS08820.1"/>
    <property type="molecule type" value="Genomic_DNA"/>
</dbReference>
<sequence length="61" mass="6969">MNVYTMPKTVRTANPQAAHANPSTYERQEAAPFGTGYGRSSGYVQRPRYTRDWAPARFTMR</sequence>
<accession>A0A2K1Q1B1</accession>
<feature type="compositionally biased region" description="Polar residues" evidence="1">
    <location>
        <begin position="11"/>
        <end position="25"/>
    </location>
</feature>
<dbReference type="OrthoDB" id="6026353at2"/>
<proteinExistence type="predicted"/>
<comment type="caution">
    <text evidence="2">The sequence shown here is derived from an EMBL/GenBank/DDBJ whole genome shotgun (WGS) entry which is preliminary data.</text>
</comment>
<evidence type="ECO:0000256" key="1">
    <source>
        <dbReference type="SAM" id="MobiDB-lite"/>
    </source>
</evidence>
<name>A0A2K1Q1B1_9GAMM</name>